<evidence type="ECO:0000313" key="2">
    <source>
        <dbReference type="EMBL" id="QAT60360.1"/>
    </source>
</evidence>
<dbReference type="GO" id="GO:0016747">
    <property type="term" value="F:acyltransferase activity, transferring groups other than amino-acyl groups"/>
    <property type="evidence" value="ECO:0007669"/>
    <property type="project" value="InterPro"/>
</dbReference>
<sequence length="163" mass="19000">MIIRAAEFEDEERISGLIAQFRVELKELKGIKSYANIEQAKEEFREYMEAKFPIFVAEDSNNELLGYLVCRIDGDVVWAESLFVSDTSRRKGIGSKLYAKAEEIAKKLGENTVYNWIHPNNDKIIPFLLKRGYNVLNLIEIRKPWENEIPAQKISIGKYEYNY</sequence>
<dbReference type="AlphaFoldDB" id="A0A410Q8Q2"/>
<proteinExistence type="predicted"/>
<organism evidence="2 3">
    <name type="scientific">Acidilutibacter cellobiosedens</name>
    <dbReference type="NCBI Taxonomy" id="2507161"/>
    <lineage>
        <taxon>Bacteria</taxon>
        <taxon>Bacillati</taxon>
        <taxon>Bacillota</taxon>
        <taxon>Tissierellia</taxon>
        <taxon>Tissierellales</taxon>
        <taxon>Acidilutibacteraceae</taxon>
        <taxon>Acidilutibacter</taxon>
    </lineage>
</organism>
<dbReference type="InterPro" id="IPR016181">
    <property type="entry name" value="Acyl_CoA_acyltransferase"/>
</dbReference>
<dbReference type="Gene3D" id="3.40.630.30">
    <property type="match status" value="1"/>
</dbReference>
<reference evidence="3" key="1">
    <citation type="submission" date="2019-01" db="EMBL/GenBank/DDBJ databases">
        <title>Draft genomes of a novel of Sporanaerobacter strains.</title>
        <authorList>
            <person name="Ma S."/>
        </authorList>
    </citation>
    <scope>NUCLEOTIDE SEQUENCE [LARGE SCALE GENOMIC DNA]</scope>
    <source>
        <strain evidence="3">NJN-17</strain>
    </source>
</reference>
<protein>
    <submittedName>
        <fullName evidence="2">GNAT family N-acetyltransferase</fullName>
    </submittedName>
</protein>
<dbReference type="EMBL" id="CP035282">
    <property type="protein sequence ID" value="QAT60360.1"/>
    <property type="molecule type" value="Genomic_DNA"/>
</dbReference>
<keyword evidence="2" id="KW-0808">Transferase</keyword>
<dbReference type="Proteomes" id="UP000287969">
    <property type="component" value="Chromosome"/>
</dbReference>
<dbReference type="PROSITE" id="PS51186">
    <property type="entry name" value="GNAT"/>
    <property type="match status" value="1"/>
</dbReference>
<evidence type="ECO:0000313" key="3">
    <source>
        <dbReference type="Proteomes" id="UP000287969"/>
    </source>
</evidence>
<dbReference type="InterPro" id="IPR000182">
    <property type="entry name" value="GNAT_dom"/>
</dbReference>
<dbReference type="RefSeq" id="WP_128751767.1">
    <property type="nucleotide sequence ID" value="NZ_CP035282.1"/>
</dbReference>
<name>A0A410Q8Q2_9FIRM</name>
<feature type="domain" description="N-acetyltransferase" evidence="1">
    <location>
        <begin position="1"/>
        <end position="163"/>
    </location>
</feature>
<evidence type="ECO:0000259" key="1">
    <source>
        <dbReference type="PROSITE" id="PS51186"/>
    </source>
</evidence>
<dbReference type="OrthoDB" id="948250at2"/>
<dbReference type="KEGG" id="spoa:EQM13_01620"/>
<accession>A0A410Q8Q2</accession>
<dbReference type="SUPFAM" id="SSF55729">
    <property type="entry name" value="Acyl-CoA N-acyltransferases (Nat)"/>
    <property type="match status" value="1"/>
</dbReference>
<gene>
    <name evidence="2" type="ORF">EQM13_01620</name>
</gene>
<keyword evidence="3" id="KW-1185">Reference proteome</keyword>
<dbReference type="Pfam" id="PF00583">
    <property type="entry name" value="Acetyltransf_1"/>
    <property type="match status" value="1"/>
</dbReference>
<dbReference type="CDD" id="cd04301">
    <property type="entry name" value="NAT_SF"/>
    <property type="match status" value="1"/>
</dbReference>